<evidence type="ECO:0000256" key="3">
    <source>
        <dbReference type="ARBA" id="ARBA00023136"/>
    </source>
</evidence>
<evidence type="ECO:0000256" key="5">
    <source>
        <dbReference type="SAM" id="MobiDB-lite"/>
    </source>
</evidence>
<keyword evidence="6" id="KW-0418">Kinase</keyword>
<keyword evidence="2" id="KW-0597">Phosphoprotein</keyword>
<proteinExistence type="predicted"/>
<evidence type="ECO:0000313" key="6">
    <source>
        <dbReference type="EMBL" id="JAP49080.1"/>
    </source>
</evidence>
<comment type="subcellular location">
    <subcellularLocation>
        <location evidence="1">Membrane</location>
        <topology evidence="1">Peripheral membrane protein</topology>
    </subcellularLocation>
</comment>
<feature type="region of interest" description="Disordered" evidence="5">
    <location>
        <begin position="162"/>
        <end position="199"/>
    </location>
</feature>
<protein>
    <submittedName>
        <fullName evidence="6">Brain-enriched guanylate kinase-associated protein</fullName>
    </submittedName>
</protein>
<dbReference type="PANTHER" id="PTHR28664:SF4">
    <property type="entry name" value="TIGHT JUNCTION-ASSOCIATED PROTEIN 1"/>
    <property type="match status" value="1"/>
</dbReference>
<dbReference type="PANTHER" id="PTHR28664">
    <property type="entry name" value="TIGHT JUNCTION-ASSOCIATED PROTEIN 1"/>
    <property type="match status" value="1"/>
</dbReference>
<keyword evidence="6" id="KW-0808">Transferase</keyword>
<evidence type="ECO:0000256" key="2">
    <source>
        <dbReference type="ARBA" id="ARBA00022553"/>
    </source>
</evidence>
<reference evidence="6" key="1">
    <citation type="submission" date="2016-01" db="EMBL/GenBank/DDBJ databases">
        <title>Reference transcriptome for the parasite Schistocephalus solidus: insights into the molecular evolution of parasitism.</title>
        <authorList>
            <person name="Hebert F.O."/>
            <person name="Grambauer S."/>
            <person name="Barber I."/>
            <person name="Landry C.R."/>
            <person name="Aubin-Horth N."/>
        </authorList>
    </citation>
    <scope>NUCLEOTIDE SEQUENCE</scope>
</reference>
<evidence type="ECO:0000256" key="1">
    <source>
        <dbReference type="ARBA" id="ARBA00004170"/>
    </source>
</evidence>
<dbReference type="AlphaFoldDB" id="A0A0X3PCN7"/>
<dbReference type="GO" id="GO:0016020">
    <property type="term" value="C:membrane"/>
    <property type="evidence" value="ECO:0007669"/>
    <property type="project" value="UniProtKB-SubCell"/>
</dbReference>
<dbReference type="GO" id="GO:0016301">
    <property type="term" value="F:kinase activity"/>
    <property type="evidence" value="ECO:0007669"/>
    <property type="project" value="UniProtKB-KW"/>
</dbReference>
<feature type="coiled-coil region" evidence="4">
    <location>
        <begin position="62"/>
        <end position="142"/>
    </location>
</feature>
<dbReference type="EMBL" id="GEEE01014145">
    <property type="protein sequence ID" value="JAP49080.1"/>
    <property type="molecule type" value="Transcribed_RNA"/>
</dbReference>
<keyword evidence="3" id="KW-0472">Membrane</keyword>
<sequence>MRIQLHDKNNKMPTLCLCPPVSVAHSPFDSKDLECQLRLLTSENARLFTELTDLKKLYDADTARHAKEIEKYRMRYERLREDHSKLNQLNQELESKIIAVIQTAEAEKQESATRAQVAEEKLEKAEALIQRLTVECDKYKNDCQVVAQLLHTNPDNFLQLNPDLTGHVPAASSGREGKLDRSPGGHSEPLVTKKGTESPQYILPTFPPIALLPESALFVPRQKVSLDSGANAVKTEASVLPKMGAVFHI</sequence>
<dbReference type="InterPro" id="IPR043441">
    <property type="entry name" value="Tjap1/BEGAIN"/>
</dbReference>
<name>A0A0X3PCN7_SCHSO</name>
<accession>A0A0X3PCN7</accession>
<evidence type="ECO:0000256" key="4">
    <source>
        <dbReference type="SAM" id="Coils"/>
    </source>
</evidence>
<gene>
    <name evidence="6" type="primary">BEGIN</name>
    <name evidence="6" type="ORF">TR161641</name>
</gene>
<keyword evidence="4" id="KW-0175">Coiled coil</keyword>
<organism evidence="6">
    <name type="scientific">Schistocephalus solidus</name>
    <name type="common">Tapeworm</name>
    <dbReference type="NCBI Taxonomy" id="70667"/>
    <lineage>
        <taxon>Eukaryota</taxon>
        <taxon>Metazoa</taxon>
        <taxon>Spiralia</taxon>
        <taxon>Lophotrochozoa</taxon>
        <taxon>Platyhelminthes</taxon>
        <taxon>Cestoda</taxon>
        <taxon>Eucestoda</taxon>
        <taxon>Diphyllobothriidea</taxon>
        <taxon>Diphyllobothriidae</taxon>
        <taxon>Schistocephalus</taxon>
    </lineage>
</organism>